<organism evidence="1">
    <name type="scientific">Human betaherpesvirus 6</name>
    <dbReference type="NCBI Taxonomy" id="10368"/>
    <lineage>
        <taxon>Viruses</taxon>
        <taxon>Duplodnaviria</taxon>
        <taxon>Heunggongvirae</taxon>
        <taxon>Peploviricota</taxon>
        <taxon>Herviviricetes</taxon>
        <taxon>Herpesvirales</taxon>
        <taxon>Orthoherpesviridae</taxon>
        <taxon>Betaherpesvirinae</taxon>
        <taxon>Roseolovirus</taxon>
    </lineage>
</organism>
<sequence>MIAIEEKAFSGVTLKKSESVSTLSTLPGSTCIGGLSSSYSSSESRDFRSR</sequence>
<evidence type="ECO:0000313" key="1">
    <source>
        <dbReference type="EMBL" id="QFW55181.1"/>
    </source>
</evidence>
<reference evidence="1" key="1">
    <citation type="journal article" date="2018" name="BMC Genomics">
        <title>Comparative genomic, transcriptomic, and proteomic reannotation of human herpesvirus 6.</title>
        <authorList>
            <person name="Greninger A.L."/>
            <person name="Knudsen G.M."/>
            <person name="Roychoudhury P."/>
            <person name="Hanson D.J."/>
            <person name="Sedlak R.H."/>
            <person name="Xie H."/>
            <person name="Guan J."/>
            <person name="Nguyen T."/>
            <person name="Peddu V."/>
            <person name="Boeckh M."/>
            <person name="Huang M.L."/>
            <person name="Cook L."/>
            <person name="Depledge D.P."/>
            <person name="Zerr D.M."/>
            <person name="Koelle D.M."/>
            <person name="Gantt S."/>
            <person name="Yoshikawa T."/>
            <person name="Caserta M."/>
            <person name="Hill J.A."/>
            <person name="Jerome K.R."/>
        </authorList>
    </citation>
    <scope>NUCLEOTIDE SEQUENCE</scope>
    <source>
        <strain evidence="1">HP8H1</strain>
    </source>
</reference>
<protein>
    <submittedName>
        <fullName evidence="1">Uncharacterized protein</fullName>
    </submittedName>
</protein>
<accession>A0A5P9U481</accession>
<name>A0A5P9U481_9BETA</name>
<dbReference type="EMBL" id="KY315527">
    <property type="protein sequence ID" value="QFW55181.1"/>
    <property type="molecule type" value="Genomic_DNA"/>
</dbReference>
<proteinExistence type="predicted"/>